<accession>A0A194UY54</accession>
<gene>
    <name evidence="2" type="ORF">VP1G_03935</name>
</gene>
<sequence>MPYNSSRTRPACSRVTSYSSETGTNTSASTSPSPSPSPSPPPTCSSTLSTILPTFSTIESGSASLAPFPPVAPPPPTSTWAVHEPPEDQPPQRADEQVEGGLQVPGVALGALHQHAQQVPRAPQHVVHARVARPQLPHLLRRLGQRLVHGDRPAQFRRDGLVGPPERERQVARGGYYWVVVRDLLGQELQVVLLLAQGLADLCAQLRRDVLVVFIVTITTTVAVSLGQRDGPRLELEAREPVDEFLDLGCRLLEGG</sequence>
<feature type="compositionally biased region" description="Polar residues" evidence="1">
    <location>
        <begin position="1"/>
        <end position="21"/>
    </location>
</feature>
<dbReference type="Proteomes" id="UP000078576">
    <property type="component" value="Unassembled WGS sequence"/>
</dbReference>
<dbReference type="AlphaFoldDB" id="A0A194UY54"/>
<evidence type="ECO:0000313" key="2">
    <source>
        <dbReference type="EMBL" id="KUI56583.1"/>
    </source>
</evidence>
<organism evidence="2 3">
    <name type="scientific">Cytospora mali</name>
    <name type="common">Apple Valsa canker fungus</name>
    <name type="synonym">Valsa mali</name>
    <dbReference type="NCBI Taxonomy" id="578113"/>
    <lineage>
        <taxon>Eukaryota</taxon>
        <taxon>Fungi</taxon>
        <taxon>Dikarya</taxon>
        <taxon>Ascomycota</taxon>
        <taxon>Pezizomycotina</taxon>
        <taxon>Sordariomycetes</taxon>
        <taxon>Sordariomycetidae</taxon>
        <taxon>Diaporthales</taxon>
        <taxon>Cytosporaceae</taxon>
        <taxon>Cytospora</taxon>
    </lineage>
</organism>
<keyword evidence="3" id="KW-1185">Reference proteome</keyword>
<proteinExistence type="predicted"/>
<feature type="compositionally biased region" description="Pro residues" evidence="1">
    <location>
        <begin position="33"/>
        <end position="43"/>
    </location>
</feature>
<feature type="compositionally biased region" description="Low complexity" evidence="1">
    <location>
        <begin position="22"/>
        <end position="32"/>
    </location>
</feature>
<evidence type="ECO:0000313" key="3">
    <source>
        <dbReference type="Proteomes" id="UP000078576"/>
    </source>
</evidence>
<evidence type="ECO:0000256" key="1">
    <source>
        <dbReference type="SAM" id="MobiDB-lite"/>
    </source>
</evidence>
<name>A0A194UY54_CYTMA</name>
<dbReference type="EMBL" id="KN714690">
    <property type="protein sequence ID" value="KUI56583.1"/>
    <property type="molecule type" value="Genomic_DNA"/>
</dbReference>
<feature type="compositionally biased region" description="Pro residues" evidence="1">
    <location>
        <begin position="67"/>
        <end position="77"/>
    </location>
</feature>
<reference evidence="3" key="1">
    <citation type="submission" date="2014-12" db="EMBL/GenBank/DDBJ databases">
        <title>Genome Sequence of Valsa Canker Pathogens Uncovers a Specific Adaption of Colonization on Woody Bark.</title>
        <authorList>
            <person name="Yin Z."/>
            <person name="Liu H."/>
            <person name="Gao X."/>
            <person name="Li Z."/>
            <person name="Song N."/>
            <person name="Ke X."/>
            <person name="Dai Q."/>
            <person name="Wu Y."/>
            <person name="Sun Y."/>
            <person name="Xu J.-R."/>
            <person name="Kang Z.K."/>
            <person name="Wang L."/>
            <person name="Huang L."/>
        </authorList>
    </citation>
    <scope>NUCLEOTIDE SEQUENCE [LARGE SCALE GENOMIC DNA]</scope>
    <source>
        <strain evidence="3">SXYL134</strain>
    </source>
</reference>
<feature type="compositionally biased region" description="Low complexity" evidence="1">
    <location>
        <begin position="44"/>
        <end position="54"/>
    </location>
</feature>
<feature type="region of interest" description="Disordered" evidence="1">
    <location>
        <begin position="1"/>
        <end position="98"/>
    </location>
</feature>
<protein>
    <submittedName>
        <fullName evidence="2">Uncharacterized protein</fullName>
    </submittedName>
</protein>